<comment type="similarity">
    <text evidence="5">Belongs to the pyruvate, phosphate/water dikinase regulatory protein family. PDRP subfamily.</text>
</comment>
<dbReference type="GO" id="GO:0043531">
    <property type="term" value="F:ADP binding"/>
    <property type="evidence" value="ECO:0007669"/>
    <property type="project" value="UniProtKB-UniRule"/>
</dbReference>
<dbReference type="NCBIfam" id="NF003742">
    <property type="entry name" value="PRK05339.1"/>
    <property type="match status" value="1"/>
</dbReference>
<comment type="function">
    <text evidence="5">Bifunctional serine/threonine kinase and phosphorylase involved in the regulation of the pyruvate, phosphate dikinase (PPDK) by catalyzing its phosphorylation/dephosphorylation.</text>
</comment>
<evidence type="ECO:0000313" key="6">
    <source>
        <dbReference type="EMBL" id="GBF57002.1"/>
    </source>
</evidence>
<feature type="binding site" evidence="5">
    <location>
        <begin position="168"/>
        <end position="175"/>
    </location>
    <ligand>
        <name>ADP</name>
        <dbReference type="ChEBI" id="CHEBI:456216"/>
    </ligand>
</feature>
<protein>
    <recommendedName>
        <fullName evidence="5">Putative pyruvate, phosphate dikinase regulatory protein</fullName>
        <shortName evidence="5">PPDK regulatory protein</shortName>
        <ecNumber evidence="5">2.7.11.32</ecNumber>
        <ecNumber evidence="5">2.7.4.27</ecNumber>
    </recommendedName>
</protein>
<dbReference type="AlphaFoldDB" id="A0A2P2E7G3"/>
<comment type="catalytic activity">
    <reaction evidence="5">
        <text>N(tele)-phospho-L-histidyl/O-phospho-L-threonyl-[pyruvate, phosphate dikinase] + phosphate + H(+) = N(tele)-phospho-L-histidyl/L-threonyl-[pyruvate, phosphate dikinase] + diphosphate</text>
        <dbReference type="Rhea" id="RHEA:43696"/>
        <dbReference type="Rhea" id="RHEA-COMP:10650"/>
        <dbReference type="Rhea" id="RHEA-COMP:10651"/>
        <dbReference type="ChEBI" id="CHEBI:15378"/>
        <dbReference type="ChEBI" id="CHEBI:30013"/>
        <dbReference type="ChEBI" id="CHEBI:33019"/>
        <dbReference type="ChEBI" id="CHEBI:43474"/>
        <dbReference type="ChEBI" id="CHEBI:61977"/>
        <dbReference type="ChEBI" id="CHEBI:83586"/>
        <dbReference type="EC" id="2.7.4.27"/>
    </reaction>
</comment>
<dbReference type="Pfam" id="PF03618">
    <property type="entry name" value="Kinase-PPPase"/>
    <property type="match status" value="1"/>
</dbReference>
<dbReference type="InterPro" id="IPR026565">
    <property type="entry name" value="PPDK_reg"/>
</dbReference>
<sequence>MQEWLDPSSKLGHIRYMRISTFLNVHLVSDSTGETLNAVLRAVAPLFEGVTPLEHSYYLVRSRRQLDRVLAEIEAFPGVVLFTIAAHELREVLVEHCKRLGIPALPLLDQVLTMWEHHLKMRAGEKTGSKQALDENYFRRIDALNYTMAHDDGQMVHEFNQADVVLVGVSRTSKTPTSIYLANRGIRTGNFPLVPKAPIPHALLELTKPLVVGLKVSPDRLIAIRRNRLLSLNADATSEYVDEDSVREEITDANRLFERQNWPVIDVTRRSIEETSAAILNLLAERSAR</sequence>
<evidence type="ECO:0000256" key="4">
    <source>
        <dbReference type="ARBA" id="ARBA00022777"/>
    </source>
</evidence>
<comment type="caution">
    <text evidence="6">The sequence shown here is derived from an EMBL/GenBank/DDBJ whole genome shotgun (WGS) entry which is preliminary data.</text>
</comment>
<reference evidence="6 7" key="1">
    <citation type="journal article" date="2018" name="Genome Announc.">
        <title>Draft Genome Sequence of "Candidatus Phycosocius bacilliformis," an Alphaproteobacterial Ectosymbiont of the Hydrocarbon-Producing Green Alga Botryococcus braunii.</title>
        <authorList>
            <person name="Tanabe Y."/>
            <person name="Yamaguchi H."/>
            <person name="Watanabe M.M."/>
        </authorList>
    </citation>
    <scope>NUCLEOTIDE SEQUENCE [LARGE SCALE GENOMIC DNA]</scope>
    <source>
        <strain evidence="6 7">BOTRYCO-2</strain>
    </source>
</reference>
<dbReference type="GO" id="GO:0016776">
    <property type="term" value="F:phosphotransferase activity, phosphate group as acceptor"/>
    <property type="evidence" value="ECO:0007669"/>
    <property type="project" value="UniProtKB-UniRule"/>
</dbReference>
<name>A0A2P2E7G3_9PROT</name>
<evidence type="ECO:0000256" key="1">
    <source>
        <dbReference type="ARBA" id="ARBA00022527"/>
    </source>
</evidence>
<dbReference type="EC" id="2.7.11.32" evidence="5"/>
<keyword evidence="2 5" id="KW-0808">Transferase</keyword>
<keyword evidence="6" id="KW-0670">Pyruvate</keyword>
<dbReference type="GO" id="GO:0005524">
    <property type="term" value="F:ATP binding"/>
    <property type="evidence" value="ECO:0007669"/>
    <property type="project" value="InterPro"/>
</dbReference>
<accession>A0A2P2E7G3</accession>
<dbReference type="Proteomes" id="UP000245086">
    <property type="component" value="Unassembled WGS sequence"/>
</dbReference>
<dbReference type="InterPro" id="IPR005177">
    <property type="entry name" value="Kinase-pyrophosphorylase"/>
</dbReference>
<evidence type="ECO:0000256" key="5">
    <source>
        <dbReference type="HAMAP-Rule" id="MF_00921"/>
    </source>
</evidence>
<gene>
    <name evidence="6" type="primary">yqfL</name>
    <name evidence="6" type="ORF">PbB2_00659</name>
</gene>
<dbReference type="PANTHER" id="PTHR31756">
    <property type="entry name" value="PYRUVATE, PHOSPHATE DIKINASE REGULATORY PROTEIN 1, CHLOROPLASTIC"/>
    <property type="match status" value="1"/>
</dbReference>
<organism evidence="6 7">
    <name type="scientific">Candidatus Phycosocius bacilliformis</name>
    <dbReference type="NCBI Taxonomy" id="1445552"/>
    <lineage>
        <taxon>Bacteria</taxon>
        <taxon>Pseudomonadati</taxon>
        <taxon>Pseudomonadota</taxon>
        <taxon>Alphaproteobacteria</taxon>
        <taxon>Caulobacterales</taxon>
        <taxon>Caulobacterales incertae sedis</taxon>
        <taxon>Candidatus Phycosocius</taxon>
    </lineage>
</organism>
<keyword evidence="1 5" id="KW-0723">Serine/threonine-protein kinase</keyword>
<keyword evidence="3 5" id="KW-0547">Nucleotide-binding</keyword>
<comment type="catalytic activity">
    <reaction evidence="5">
        <text>N(tele)-phospho-L-histidyl/L-threonyl-[pyruvate, phosphate dikinase] + ADP = N(tele)-phospho-L-histidyl/O-phospho-L-threonyl-[pyruvate, phosphate dikinase] + AMP + H(+)</text>
        <dbReference type="Rhea" id="RHEA:43692"/>
        <dbReference type="Rhea" id="RHEA-COMP:10650"/>
        <dbReference type="Rhea" id="RHEA-COMP:10651"/>
        <dbReference type="ChEBI" id="CHEBI:15378"/>
        <dbReference type="ChEBI" id="CHEBI:30013"/>
        <dbReference type="ChEBI" id="CHEBI:61977"/>
        <dbReference type="ChEBI" id="CHEBI:83586"/>
        <dbReference type="ChEBI" id="CHEBI:456215"/>
        <dbReference type="ChEBI" id="CHEBI:456216"/>
        <dbReference type="EC" id="2.7.11.32"/>
    </reaction>
</comment>
<dbReference type="GO" id="GO:0004674">
    <property type="term" value="F:protein serine/threonine kinase activity"/>
    <property type="evidence" value="ECO:0007669"/>
    <property type="project" value="UniProtKB-UniRule"/>
</dbReference>
<dbReference type="PANTHER" id="PTHR31756:SF3">
    <property type="entry name" value="PYRUVATE, PHOSPHATE DIKINASE REGULATORY PROTEIN 1, CHLOROPLASTIC"/>
    <property type="match status" value="1"/>
</dbReference>
<evidence type="ECO:0000313" key="7">
    <source>
        <dbReference type="Proteomes" id="UP000245086"/>
    </source>
</evidence>
<proteinExistence type="inferred from homology"/>
<keyword evidence="7" id="KW-1185">Reference proteome</keyword>
<dbReference type="HAMAP" id="MF_00921">
    <property type="entry name" value="PDRP"/>
    <property type="match status" value="1"/>
</dbReference>
<dbReference type="EC" id="2.7.4.27" evidence="5"/>
<evidence type="ECO:0000256" key="2">
    <source>
        <dbReference type="ARBA" id="ARBA00022679"/>
    </source>
</evidence>
<keyword evidence="4 5" id="KW-0418">Kinase</keyword>
<evidence type="ECO:0000256" key="3">
    <source>
        <dbReference type="ARBA" id="ARBA00022741"/>
    </source>
</evidence>
<dbReference type="EMBL" id="BFBR01000001">
    <property type="protein sequence ID" value="GBF57002.1"/>
    <property type="molecule type" value="Genomic_DNA"/>
</dbReference>